<protein>
    <submittedName>
        <fullName evidence="2">Uncharacterized protein</fullName>
    </submittedName>
</protein>
<evidence type="ECO:0000313" key="3">
    <source>
        <dbReference type="Proteomes" id="UP001141806"/>
    </source>
</evidence>
<keyword evidence="1" id="KW-1133">Transmembrane helix</keyword>
<organism evidence="2 3">
    <name type="scientific">Protea cynaroides</name>
    <dbReference type="NCBI Taxonomy" id="273540"/>
    <lineage>
        <taxon>Eukaryota</taxon>
        <taxon>Viridiplantae</taxon>
        <taxon>Streptophyta</taxon>
        <taxon>Embryophyta</taxon>
        <taxon>Tracheophyta</taxon>
        <taxon>Spermatophyta</taxon>
        <taxon>Magnoliopsida</taxon>
        <taxon>Proteales</taxon>
        <taxon>Proteaceae</taxon>
        <taxon>Protea</taxon>
    </lineage>
</organism>
<dbReference type="EMBL" id="JAMYWD010000001">
    <property type="protein sequence ID" value="KAJ4981995.1"/>
    <property type="molecule type" value="Genomic_DNA"/>
</dbReference>
<keyword evidence="3" id="KW-1185">Reference proteome</keyword>
<evidence type="ECO:0000313" key="2">
    <source>
        <dbReference type="EMBL" id="KAJ4981995.1"/>
    </source>
</evidence>
<comment type="caution">
    <text evidence="2">The sequence shown here is derived from an EMBL/GenBank/DDBJ whole genome shotgun (WGS) entry which is preliminary data.</text>
</comment>
<feature type="transmembrane region" description="Helical" evidence="1">
    <location>
        <begin position="41"/>
        <end position="59"/>
    </location>
</feature>
<keyword evidence="1" id="KW-0812">Transmembrane</keyword>
<dbReference type="AlphaFoldDB" id="A0A9Q0L4B7"/>
<feature type="transmembrane region" description="Helical" evidence="1">
    <location>
        <begin position="71"/>
        <end position="97"/>
    </location>
</feature>
<keyword evidence="1" id="KW-0472">Membrane</keyword>
<sequence>MDFSATHQLLLSIINSMGLDQFGVLDLISLLEPSFLLVESIFFKIWFYLALLNLVCLYFESNPTSCCKFILFGYLLLGHFPVMYSCFPFLYVVIFLLHAL</sequence>
<dbReference type="Proteomes" id="UP001141806">
    <property type="component" value="Unassembled WGS sequence"/>
</dbReference>
<gene>
    <name evidence="2" type="ORF">NE237_032832</name>
</gene>
<name>A0A9Q0L4B7_9MAGN</name>
<accession>A0A9Q0L4B7</accession>
<proteinExistence type="predicted"/>
<reference evidence="2" key="1">
    <citation type="journal article" date="2023" name="Plant J.">
        <title>The genome of the king protea, Protea cynaroides.</title>
        <authorList>
            <person name="Chang J."/>
            <person name="Duong T.A."/>
            <person name="Schoeman C."/>
            <person name="Ma X."/>
            <person name="Roodt D."/>
            <person name="Barker N."/>
            <person name="Li Z."/>
            <person name="Van de Peer Y."/>
            <person name="Mizrachi E."/>
        </authorList>
    </citation>
    <scope>NUCLEOTIDE SEQUENCE</scope>
    <source>
        <tissue evidence="2">Young leaves</tissue>
    </source>
</reference>
<evidence type="ECO:0000256" key="1">
    <source>
        <dbReference type="SAM" id="Phobius"/>
    </source>
</evidence>